<dbReference type="InterPro" id="IPR001387">
    <property type="entry name" value="Cro/C1-type_HTH"/>
</dbReference>
<dbReference type="PROSITE" id="PS50943">
    <property type="entry name" value="HTH_CROC1"/>
    <property type="match status" value="1"/>
</dbReference>
<name>A0ABR6NIK9_9SPHN</name>
<dbReference type="CDD" id="cd00093">
    <property type="entry name" value="HTH_XRE"/>
    <property type="match status" value="1"/>
</dbReference>
<dbReference type="EMBL" id="JACHKA010000001">
    <property type="protein sequence ID" value="MBB5986019.1"/>
    <property type="molecule type" value="Genomic_DNA"/>
</dbReference>
<dbReference type="Gene3D" id="1.10.260.40">
    <property type="entry name" value="lambda repressor-like DNA-binding domains"/>
    <property type="match status" value="1"/>
</dbReference>
<dbReference type="Proteomes" id="UP001138540">
    <property type="component" value="Unassembled WGS sequence"/>
</dbReference>
<feature type="domain" description="HTH cro/C1-type" evidence="1">
    <location>
        <begin position="56"/>
        <end position="89"/>
    </location>
</feature>
<proteinExistence type="predicted"/>
<evidence type="ECO:0000313" key="2">
    <source>
        <dbReference type="EMBL" id="MBB5986019.1"/>
    </source>
</evidence>
<gene>
    <name evidence="2" type="ORF">HNP60_001993</name>
</gene>
<keyword evidence="3" id="KW-1185">Reference proteome</keyword>
<sequence length="231" mass="26007">MARARTDEGTWKKLRDPGYGIRLREACDNSPHCPDENYGRGPWLQEELKKRDIIASRESIKRWLHGEVRPREAKSDALADILGVDRTWLFVGNYNTIAPRDRKQLASSASGYVNIVAGLIQIDGNSIAFPQTGDKRADQEKVDFYAIIQGANYAIHVSVGEAREGGTMFRLPSNNSELIVIGLIRDGMNFTLIDIDQDTIAEGNARGSWVEVTLDEQAVSRRRLQNFTKRF</sequence>
<organism evidence="2 3">
    <name type="scientific">Sphingobium lignivorans</name>
    <dbReference type="NCBI Taxonomy" id="2735886"/>
    <lineage>
        <taxon>Bacteria</taxon>
        <taxon>Pseudomonadati</taxon>
        <taxon>Pseudomonadota</taxon>
        <taxon>Alphaproteobacteria</taxon>
        <taxon>Sphingomonadales</taxon>
        <taxon>Sphingomonadaceae</taxon>
        <taxon>Sphingobium</taxon>
    </lineage>
</organism>
<dbReference type="RefSeq" id="WP_184153087.1">
    <property type="nucleotide sequence ID" value="NZ_JACHKA010000001.1"/>
</dbReference>
<accession>A0ABR6NIK9</accession>
<evidence type="ECO:0000259" key="1">
    <source>
        <dbReference type="PROSITE" id="PS50943"/>
    </source>
</evidence>
<comment type="caution">
    <text evidence="2">The sequence shown here is derived from an EMBL/GenBank/DDBJ whole genome shotgun (WGS) entry which is preliminary data.</text>
</comment>
<reference evidence="2 3" key="1">
    <citation type="submission" date="2020-08" db="EMBL/GenBank/DDBJ databases">
        <title>Exploring microbial biodiversity for novel pathways involved in the catabolism of aromatic compounds derived from lignin.</title>
        <authorList>
            <person name="Elkins J."/>
        </authorList>
    </citation>
    <scope>NUCLEOTIDE SEQUENCE [LARGE SCALE GENOMIC DNA]</scope>
    <source>
        <strain evidence="2 3">B1D3A</strain>
    </source>
</reference>
<evidence type="ECO:0000313" key="3">
    <source>
        <dbReference type="Proteomes" id="UP001138540"/>
    </source>
</evidence>
<dbReference type="InterPro" id="IPR010982">
    <property type="entry name" value="Lambda_DNA-bd_dom_sf"/>
</dbReference>
<protein>
    <submittedName>
        <fullName evidence="2">Transcriptional regulator with XRE-family HTH domain</fullName>
    </submittedName>
</protein>